<gene>
    <name evidence="1" type="ORF">L3X38_003942</name>
</gene>
<organism evidence="1 2">
    <name type="scientific">Prunus dulcis</name>
    <name type="common">Almond</name>
    <name type="synonym">Amygdalus dulcis</name>
    <dbReference type="NCBI Taxonomy" id="3755"/>
    <lineage>
        <taxon>Eukaryota</taxon>
        <taxon>Viridiplantae</taxon>
        <taxon>Streptophyta</taxon>
        <taxon>Embryophyta</taxon>
        <taxon>Tracheophyta</taxon>
        <taxon>Spermatophyta</taxon>
        <taxon>Magnoliopsida</taxon>
        <taxon>eudicotyledons</taxon>
        <taxon>Gunneridae</taxon>
        <taxon>Pentapetalae</taxon>
        <taxon>rosids</taxon>
        <taxon>fabids</taxon>
        <taxon>Rosales</taxon>
        <taxon>Rosaceae</taxon>
        <taxon>Amygdaloideae</taxon>
        <taxon>Amygdaleae</taxon>
        <taxon>Prunus</taxon>
    </lineage>
</organism>
<dbReference type="AlphaFoldDB" id="A0AAD4ZN31"/>
<dbReference type="Proteomes" id="UP001054821">
    <property type="component" value="Chromosome 1"/>
</dbReference>
<dbReference type="InterPro" id="IPR001646">
    <property type="entry name" value="5peptide_repeat"/>
</dbReference>
<protein>
    <recommendedName>
        <fullName evidence="3">Pentapeptide repeat-containing protein</fullName>
    </recommendedName>
</protein>
<evidence type="ECO:0008006" key="3">
    <source>
        <dbReference type="Google" id="ProtNLM"/>
    </source>
</evidence>
<comment type="caution">
    <text evidence="1">The sequence shown here is derived from an EMBL/GenBank/DDBJ whole genome shotgun (WGS) entry which is preliminary data.</text>
</comment>
<sequence length="181" mass="20302">MFNLQGRLPNFLQKVPVFSKWARHRGDVGNSTGFISGSEKFRSSGVLDLADEGLILGQQILSRWRPHSWTNSPEDLEIPPWKISPLANINLTDLTLTELTSTELTFVDLTLAELTSTDFTFANLTSTKLTSVDLTLADLISAELTVIDLSSTKLASRNSPWRISPQWIAPWQISSRRFPSW</sequence>
<evidence type="ECO:0000313" key="1">
    <source>
        <dbReference type="EMBL" id="KAI5351051.1"/>
    </source>
</evidence>
<dbReference type="Pfam" id="PF00805">
    <property type="entry name" value="Pentapeptide"/>
    <property type="match status" value="1"/>
</dbReference>
<dbReference type="SUPFAM" id="SSF141571">
    <property type="entry name" value="Pentapeptide repeat-like"/>
    <property type="match status" value="1"/>
</dbReference>
<dbReference type="EMBL" id="JAJFAZ020000001">
    <property type="protein sequence ID" value="KAI5351051.1"/>
    <property type="molecule type" value="Genomic_DNA"/>
</dbReference>
<reference evidence="1 2" key="1">
    <citation type="journal article" date="2022" name="G3 (Bethesda)">
        <title>Whole-genome sequence and methylome profiling of the almond [Prunus dulcis (Mill.) D.A. Webb] cultivar 'Nonpareil'.</title>
        <authorList>
            <person name="D'Amico-Willman K.M."/>
            <person name="Ouma W.Z."/>
            <person name="Meulia T."/>
            <person name="Sideli G.M."/>
            <person name="Gradziel T.M."/>
            <person name="Fresnedo-Ramirez J."/>
        </authorList>
    </citation>
    <scope>NUCLEOTIDE SEQUENCE [LARGE SCALE GENOMIC DNA]</scope>
    <source>
        <strain evidence="1">Clone GOH B32 T37-40</strain>
    </source>
</reference>
<keyword evidence="2" id="KW-1185">Reference proteome</keyword>
<evidence type="ECO:0000313" key="2">
    <source>
        <dbReference type="Proteomes" id="UP001054821"/>
    </source>
</evidence>
<name>A0AAD4ZN31_PRUDU</name>
<dbReference type="Gene3D" id="2.160.20.80">
    <property type="entry name" value="E3 ubiquitin-protein ligase SopA"/>
    <property type="match status" value="1"/>
</dbReference>
<proteinExistence type="predicted"/>
<accession>A0AAD4ZN31</accession>